<dbReference type="FunFam" id="3.20.20.300:FF:000005">
    <property type="entry name" value="Periplasmic beta-glucosidase"/>
    <property type="match status" value="1"/>
</dbReference>
<dbReference type="FunFam" id="3.40.50.1700:FF:000004">
    <property type="entry name" value="Periplasmic beta-glucosidase"/>
    <property type="match status" value="1"/>
</dbReference>
<evidence type="ECO:0000256" key="11">
    <source>
        <dbReference type="ARBA" id="ARBA00032594"/>
    </source>
</evidence>
<dbReference type="Pfam" id="PF14310">
    <property type="entry name" value="Fn3-like"/>
    <property type="match status" value="1"/>
</dbReference>
<dbReference type="AlphaFoldDB" id="A0AA40P9A4"/>
<reference evidence="15 16" key="1">
    <citation type="submission" date="2015-09" db="EMBL/GenBank/DDBJ databases">
        <title>Genome announcement of multiple Pseudomonas syringae strains.</title>
        <authorList>
            <person name="Thakur S."/>
            <person name="Wang P.W."/>
            <person name="Gong Y."/>
            <person name="Weir B.S."/>
            <person name="Guttman D.S."/>
        </authorList>
    </citation>
    <scope>NUCLEOTIDE SEQUENCE [LARGE SCALE GENOMIC DNA]</scope>
    <source>
        <strain evidence="15 16">ICMP9151</strain>
    </source>
</reference>
<dbReference type="PANTHER" id="PTHR30620">
    <property type="entry name" value="PERIPLASMIC BETA-GLUCOSIDASE-RELATED"/>
    <property type="match status" value="1"/>
</dbReference>
<evidence type="ECO:0000313" key="16">
    <source>
        <dbReference type="Proteomes" id="UP000050523"/>
    </source>
</evidence>
<evidence type="ECO:0000256" key="9">
    <source>
        <dbReference type="ARBA" id="ARBA00031448"/>
    </source>
</evidence>
<gene>
    <name evidence="15" type="ORF">ALO43_04745</name>
</gene>
<dbReference type="PROSITE" id="PS00775">
    <property type="entry name" value="GLYCOSYL_HYDROL_F3"/>
    <property type="match status" value="1"/>
</dbReference>
<evidence type="ECO:0000256" key="7">
    <source>
        <dbReference type="ARBA" id="ARBA00022801"/>
    </source>
</evidence>
<evidence type="ECO:0000256" key="6">
    <source>
        <dbReference type="ARBA" id="ARBA00022764"/>
    </source>
</evidence>
<dbReference type="Gene3D" id="3.40.50.1700">
    <property type="entry name" value="Glycoside hydrolase family 3 C-terminal domain"/>
    <property type="match status" value="1"/>
</dbReference>
<dbReference type="Gene3D" id="2.60.40.10">
    <property type="entry name" value="Immunoglobulins"/>
    <property type="match status" value="1"/>
</dbReference>
<evidence type="ECO:0000256" key="12">
    <source>
        <dbReference type="ARBA" id="ARBA00067498"/>
    </source>
</evidence>
<comment type="similarity">
    <text evidence="3 13">Belongs to the glycosyl hydrolase 3 family.</text>
</comment>
<dbReference type="Proteomes" id="UP000050523">
    <property type="component" value="Unassembled WGS sequence"/>
</dbReference>
<dbReference type="EC" id="3.2.1.21" evidence="4"/>
<keyword evidence="8 13" id="KW-0326">Glycosidase</keyword>
<dbReference type="SMART" id="SM01217">
    <property type="entry name" value="Fn3_like"/>
    <property type="match status" value="1"/>
</dbReference>
<dbReference type="GO" id="GO:0008422">
    <property type="term" value="F:beta-glucosidase activity"/>
    <property type="evidence" value="ECO:0007669"/>
    <property type="project" value="UniProtKB-EC"/>
</dbReference>
<evidence type="ECO:0000256" key="13">
    <source>
        <dbReference type="RuleBase" id="RU361161"/>
    </source>
</evidence>
<dbReference type="PANTHER" id="PTHR30620:SF16">
    <property type="entry name" value="LYSOSOMAL BETA GLUCOSIDASE"/>
    <property type="match status" value="1"/>
</dbReference>
<dbReference type="InterPro" id="IPR001764">
    <property type="entry name" value="Glyco_hydro_3_N"/>
</dbReference>
<protein>
    <recommendedName>
        <fullName evidence="12">Periplasmic beta-glucosidase</fullName>
        <ecNumber evidence="4">3.2.1.21</ecNumber>
    </recommendedName>
    <alternativeName>
        <fullName evidence="11">Beta-D-glucoside glucohydrolase</fullName>
    </alternativeName>
    <alternativeName>
        <fullName evidence="9">Cellobiase</fullName>
    </alternativeName>
    <alternativeName>
        <fullName evidence="10">Gentiobiase</fullName>
    </alternativeName>
</protein>
<dbReference type="Pfam" id="PF01915">
    <property type="entry name" value="Glyco_hydro_3_C"/>
    <property type="match status" value="1"/>
</dbReference>
<dbReference type="InterPro" id="IPR002772">
    <property type="entry name" value="Glyco_hydro_3_C"/>
</dbReference>
<sequence length="798" mass="86794">MRPVRTITPKVHNPKTGCRHLTRVADKGLEKTFMNKLCLLGLLVGLASQPVIAQSAAPADNTTLQAKNAFIGKLMKQMTLDEKIGQLRLISISSEMPQPQILKEIAAGRIGGTFNSITRSENRPLQEAAVAKSRLKIPMFFAYDVIHGHRTIFPISLGMAASWDMDAIATMGRVSAVEASADSIDMTFAPMVDISRDPRWGRSSEGFGEDTYLVSRISDVMVRSFQGKNVAANDSIMAAVKHFALYGAVEGGRDYNTVDMSKTRMYQDYLPPYKAGIDAGAGGIMVSLNSINGIPATANKWLMQDLLRKDWGFKGVTISDHGAIKELIEHGVAKDYREAAKLAIKAGVDLSMNDVAYGEQLPGLVKDGEVSMKEIDSAVREVLGAKYDMGLFASPYGRIGVAADDPADTYSDDRLHRAEARDVARKTLVLLKNQNDTLPLKKQGTIAVIGGLAQSHLDTLGSWSAAGRPNQSVTVYEGLANAVGDKAKLLYARGANVSDNEHVLTYLNFIEKEVEIDPRPAQEMIDEAVKVAEQADVVVAVVGESRGMSHESASRSSLNIPGKQRDLIKALKATGKPLVLVLMNGRPLVLVDEQEQADAMLETWFPGTEGGNAVADVLFGDYNPSGKLAMSFPRSIGQLPVYYAHLNTGRPYHEGSPGNYTSHYFEEPNGPLFPFGYGLSYTQFDVSDIKLSADSLPRKGKITASVTVKNTGKVAGATVVQLYLRDVAASISRPVKELKNFEKVMIEPGQEKVVTFTLSEDDLKFYNTELKYAAEPGEFKVMIGLDSQTVKEATFNLL</sequence>
<dbReference type="GO" id="GO:0042597">
    <property type="term" value="C:periplasmic space"/>
    <property type="evidence" value="ECO:0007669"/>
    <property type="project" value="UniProtKB-SubCell"/>
</dbReference>
<dbReference type="InterPro" id="IPR013783">
    <property type="entry name" value="Ig-like_fold"/>
</dbReference>
<evidence type="ECO:0000256" key="4">
    <source>
        <dbReference type="ARBA" id="ARBA00012744"/>
    </source>
</evidence>
<dbReference type="Gene3D" id="3.20.20.300">
    <property type="entry name" value="Glycoside hydrolase, family 3, N-terminal domain"/>
    <property type="match status" value="1"/>
</dbReference>
<dbReference type="GO" id="GO:0009251">
    <property type="term" value="P:glucan catabolic process"/>
    <property type="evidence" value="ECO:0007669"/>
    <property type="project" value="TreeGrafter"/>
</dbReference>
<dbReference type="FunFam" id="2.60.40.10:FF:000495">
    <property type="entry name" value="Periplasmic beta-glucosidase"/>
    <property type="match status" value="1"/>
</dbReference>
<dbReference type="PRINTS" id="PR00133">
    <property type="entry name" value="GLHYDRLASE3"/>
</dbReference>
<comment type="subcellular location">
    <subcellularLocation>
        <location evidence="2">Periplasm</location>
    </subcellularLocation>
</comment>
<comment type="caution">
    <text evidence="15">The sequence shown here is derived from an EMBL/GenBank/DDBJ whole genome shotgun (WGS) entry which is preliminary data.</text>
</comment>
<keyword evidence="6" id="KW-0574">Periplasm</keyword>
<dbReference type="InterPro" id="IPR051915">
    <property type="entry name" value="Cellulose_Degrad_GH3"/>
</dbReference>
<dbReference type="Pfam" id="PF00933">
    <property type="entry name" value="Glyco_hydro_3"/>
    <property type="match status" value="1"/>
</dbReference>
<dbReference type="EMBL" id="LJRO01000024">
    <property type="protein sequence ID" value="KPZ07549.1"/>
    <property type="molecule type" value="Genomic_DNA"/>
</dbReference>
<evidence type="ECO:0000256" key="2">
    <source>
        <dbReference type="ARBA" id="ARBA00004418"/>
    </source>
</evidence>
<keyword evidence="5" id="KW-0732">Signal</keyword>
<name>A0AA40P9A4_9PSED</name>
<dbReference type="InterPro" id="IPR017853">
    <property type="entry name" value="GH"/>
</dbReference>
<evidence type="ECO:0000256" key="5">
    <source>
        <dbReference type="ARBA" id="ARBA00022729"/>
    </source>
</evidence>
<evidence type="ECO:0000256" key="8">
    <source>
        <dbReference type="ARBA" id="ARBA00023295"/>
    </source>
</evidence>
<evidence type="ECO:0000256" key="1">
    <source>
        <dbReference type="ARBA" id="ARBA00000448"/>
    </source>
</evidence>
<dbReference type="SUPFAM" id="SSF51445">
    <property type="entry name" value="(Trans)glycosidases"/>
    <property type="match status" value="1"/>
</dbReference>
<feature type="domain" description="Fibronectin type III-like" evidence="14">
    <location>
        <begin position="718"/>
        <end position="787"/>
    </location>
</feature>
<comment type="catalytic activity">
    <reaction evidence="1">
        <text>Hydrolysis of terminal, non-reducing beta-D-glucosyl residues with release of beta-D-glucose.</text>
        <dbReference type="EC" id="3.2.1.21"/>
    </reaction>
</comment>
<evidence type="ECO:0000313" key="15">
    <source>
        <dbReference type="EMBL" id="KPZ07549.1"/>
    </source>
</evidence>
<dbReference type="InterPro" id="IPR019800">
    <property type="entry name" value="Glyco_hydro_3_AS"/>
</dbReference>
<evidence type="ECO:0000259" key="14">
    <source>
        <dbReference type="SMART" id="SM01217"/>
    </source>
</evidence>
<dbReference type="InterPro" id="IPR036962">
    <property type="entry name" value="Glyco_hydro_3_N_sf"/>
</dbReference>
<proteinExistence type="inferred from homology"/>
<organism evidence="15 16">
    <name type="scientific">Pseudomonas tremae</name>
    <dbReference type="NCBI Taxonomy" id="200454"/>
    <lineage>
        <taxon>Bacteria</taxon>
        <taxon>Pseudomonadati</taxon>
        <taxon>Pseudomonadota</taxon>
        <taxon>Gammaproteobacteria</taxon>
        <taxon>Pseudomonadales</taxon>
        <taxon>Pseudomonadaceae</taxon>
        <taxon>Pseudomonas</taxon>
    </lineage>
</organism>
<evidence type="ECO:0000256" key="10">
    <source>
        <dbReference type="ARBA" id="ARBA00032194"/>
    </source>
</evidence>
<dbReference type="NCBIfam" id="NF011678">
    <property type="entry name" value="PRK15098.1"/>
    <property type="match status" value="1"/>
</dbReference>
<keyword evidence="7 13" id="KW-0378">Hydrolase</keyword>
<accession>A0AA40P9A4</accession>
<dbReference type="InterPro" id="IPR036881">
    <property type="entry name" value="Glyco_hydro_3_C_sf"/>
</dbReference>
<evidence type="ECO:0000256" key="3">
    <source>
        <dbReference type="ARBA" id="ARBA00005336"/>
    </source>
</evidence>
<dbReference type="SUPFAM" id="SSF52279">
    <property type="entry name" value="Beta-D-glucan exohydrolase, C-terminal domain"/>
    <property type="match status" value="1"/>
</dbReference>
<dbReference type="InterPro" id="IPR026891">
    <property type="entry name" value="Fn3-like"/>
</dbReference>